<evidence type="ECO:0000256" key="8">
    <source>
        <dbReference type="HAMAP-Rule" id="MF_01445"/>
    </source>
</evidence>
<feature type="binding site" evidence="8">
    <location>
        <position position="114"/>
    </location>
    <ligand>
        <name>Fe cation</name>
        <dbReference type="ChEBI" id="CHEBI:24875"/>
    </ligand>
</feature>
<feature type="binding site" evidence="8">
    <location>
        <begin position="160"/>
        <end position="164"/>
    </location>
    <ligand>
        <name>substrate</name>
    </ligand>
</feature>
<dbReference type="GO" id="GO:0005506">
    <property type="term" value="F:iron ion binding"/>
    <property type="evidence" value="ECO:0007669"/>
    <property type="project" value="UniProtKB-UniRule"/>
</dbReference>
<comment type="similarity">
    <text evidence="8">Belongs to the KAE1 / TsaD family.</text>
</comment>
<dbReference type="NCBIfam" id="TIGR03723">
    <property type="entry name" value="T6A_TsaD_YgjD"/>
    <property type="match status" value="1"/>
</dbReference>
<comment type="caution">
    <text evidence="8">Lacks conserved residue(s) required for the propagation of feature annotation.</text>
</comment>
<evidence type="ECO:0000313" key="11">
    <source>
        <dbReference type="Proteomes" id="UP000176233"/>
    </source>
</evidence>
<evidence type="ECO:0000256" key="7">
    <source>
        <dbReference type="ARBA" id="ARBA00048117"/>
    </source>
</evidence>
<gene>
    <name evidence="8" type="primary">tsaD</name>
    <name evidence="10" type="ORF">A2660_02820</name>
</gene>
<dbReference type="PANTHER" id="PTHR11735:SF6">
    <property type="entry name" value="TRNA N6-ADENOSINE THREONYLCARBAMOYLTRANSFERASE, MITOCHONDRIAL"/>
    <property type="match status" value="1"/>
</dbReference>
<comment type="cofactor">
    <cofactor evidence="8">
        <name>Fe(2+)</name>
        <dbReference type="ChEBI" id="CHEBI:29033"/>
    </cofactor>
    <text evidence="8">Binds 1 Fe(2+) ion per subunit.</text>
</comment>
<keyword evidence="5 8" id="KW-0408">Iron</keyword>
<keyword evidence="6 8" id="KW-0012">Acyltransferase</keyword>
<keyword evidence="3 8" id="KW-0819">tRNA processing</keyword>
<evidence type="ECO:0000256" key="4">
    <source>
        <dbReference type="ARBA" id="ARBA00022723"/>
    </source>
</evidence>
<dbReference type="Pfam" id="PF00814">
    <property type="entry name" value="TsaD"/>
    <property type="match status" value="2"/>
</dbReference>
<name>A0A1F5NQN9_9BACT</name>
<dbReference type="EC" id="2.3.1.234" evidence="8"/>
<dbReference type="Gene3D" id="3.30.420.40">
    <property type="match status" value="2"/>
</dbReference>
<comment type="catalytic activity">
    <reaction evidence="7 8">
        <text>L-threonylcarbamoyladenylate + adenosine(37) in tRNA = N(6)-L-threonylcarbamoyladenosine(37) in tRNA + AMP + H(+)</text>
        <dbReference type="Rhea" id="RHEA:37059"/>
        <dbReference type="Rhea" id="RHEA-COMP:10162"/>
        <dbReference type="Rhea" id="RHEA-COMP:10163"/>
        <dbReference type="ChEBI" id="CHEBI:15378"/>
        <dbReference type="ChEBI" id="CHEBI:73682"/>
        <dbReference type="ChEBI" id="CHEBI:74411"/>
        <dbReference type="ChEBI" id="CHEBI:74418"/>
        <dbReference type="ChEBI" id="CHEBI:456215"/>
        <dbReference type="EC" id="2.3.1.234"/>
    </reaction>
</comment>
<reference evidence="10 11" key="1">
    <citation type="journal article" date="2016" name="Nat. Commun.">
        <title>Thousands of microbial genomes shed light on interconnected biogeochemical processes in an aquifer system.</title>
        <authorList>
            <person name="Anantharaman K."/>
            <person name="Brown C.T."/>
            <person name="Hug L.A."/>
            <person name="Sharon I."/>
            <person name="Castelle C.J."/>
            <person name="Probst A.J."/>
            <person name="Thomas B.C."/>
            <person name="Singh A."/>
            <person name="Wilkins M.J."/>
            <person name="Karaoz U."/>
            <person name="Brodie E.L."/>
            <person name="Williams K.H."/>
            <person name="Hubbard S.S."/>
            <person name="Banfield J.F."/>
        </authorList>
    </citation>
    <scope>NUCLEOTIDE SEQUENCE [LARGE SCALE GENOMIC DNA]</scope>
</reference>
<evidence type="ECO:0000259" key="9">
    <source>
        <dbReference type="Pfam" id="PF00814"/>
    </source>
</evidence>
<dbReference type="InterPro" id="IPR043129">
    <property type="entry name" value="ATPase_NBD"/>
</dbReference>
<feature type="binding site" evidence="8">
    <location>
        <position position="206"/>
    </location>
    <ligand>
        <name>substrate</name>
    </ligand>
</feature>
<keyword evidence="2 8" id="KW-0808">Transferase</keyword>
<dbReference type="InterPro" id="IPR022450">
    <property type="entry name" value="TsaD"/>
</dbReference>
<feature type="binding site" evidence="8">
    <location>
        <position position="118"/>
    </location>
    <ligand>
        <name>Fe cation</name>
        <dbReference type="ChEBI" id="CHEBI:24875"/>
    </ligand>
</feature>
<comment type="function">
    <text evidence="8">Required for the formation of a threonylcarbamoyl group on adenosine at position 37 (t(6)A37) in tRNAs that read codons beginning with adenine. Is involved in the transfer of the threonylcarbamoyl moiety of threonylcarbamoyl-AMP (TC-AMP) to the N6 group of A37, together with TsaE and TsaB. TsaD likely plays a direct catalytic role in this reaction.</text>
</comment>
<evidence type="ECO:0000256" key="6">
    <source>
        <dbReference type="ARBA" id="ARBA00023315"/>
    </source>
</evidence>
<sequence>MKKILKILSIETSCDETAAAVIVNGTIKSNIIASQVKLHAKFGGVVPEVAAREHLMAIIPTIDLALKTAKTNLEDLDYIAVTQGPGLATSLMVGIDTAKALGAALDIPVIPINHLEAHIYANFVKPLTIARSVATKQSYDRSPRAFGARDGNIFPSLILIVSGGHTLLVQMRDHGQYHILGETVDDAAGEAFDKTAKMLGLGYPGGPALSKLAKSGNPTAFNFPRPMLNSANFEFSFSGLKTAVLYKIMEHETWNMKQKADIAASVQAAIVDVLIAKLEKAIQRYHPKTIMLGGGVAANELLRQRFKFQASRFKIHCSIPALEYCTDNAAMIGLAAYHRLIRKKPQTKNFSAQPNLSLK</sequence>
<organism evidence="10 11">
    <name type="scientific">Candidatus Doudnabacteria bacterium RIFCSPHIGHO2_01_FULL_45_18</name>
    <dbReference type="NCBI Taxonomy" id="1817823"/>
    <lineage>
        <taxon>Bacteria</taxon>
        <taxon>Candidatus Doudnaibacteriota</taxon>
    </lineage>
</organism>
<proteinExistence type="inferred from homology"/>
<feature type="domain" description="Gcp-like" evidence="9">
    <location>
        <begin position="27"/>
        <end position="125"/>
    </location>
</feature>
<dbReference type="Proteomes" id="UP000176233">
    <property type="component" value="Unassembled WGS sequence"/>
</dbReference>
<dbReference type="PROSITE" id="PS01016">
    <property type="entry name" value="GLYCOPROTEASE"/>
    <property type="match status" value="1"/>
</dbReference>
<protein>
    <recommendedName>
        <fullName evidence="8">tRNA N6-adenosine threonylcarbamoyltransferase</fullName>
        <ecNumber evidence="8">2.3.1.234</ecNumber>
    </recommendedName>
    <alternativeName>
        <fullName evidence="8">N6-L-threonylcarbamoyladenine synthase</fullName>
        <shortName evidence="8">t(6)A synthase</shortName>
    </alternativeName>
    <alternativeName>
        <fullName evidence="8">t(6)A37 threonylcarbamoyladenosine biosynthesis protein TsaD</fullName>
    </alternativeName>
    <alternativeName>
        <fullName evidence="8">tRNA threonylcarbamoyladenosine biosynthesis protein TsaD</fullName>
    </alternativeName>
</protein>
<comment type="caution">
    <text evidence="10">The sequence shown here is derived from an EMBL/GenBank/DDBJ whole genome shotgun (WGS) entry which is preliminary data.</text>
</comment>
<dbReference type="GO" id="GO:0061711">
    <property type="term" value="F:tRNA N(6)-L-threonylcarbamoyladenine synthase activity"/>
    <property type="evidence" value="ECO:0007669"/>
    <property type="project" value="UniProtKB-EC"/>
</dbReference>
<keyword evidence="4 8" id="KW-0479">Metal-binding</keyword>
<feature type="binding site" evidence="8">
    <location>
        <position position="327"/>
    </location>
    <ligand>
        <name>Fe cation</name>
        <dbReference type="ChEBI" id="CHEBI:24875"/>
    </ligand>
</feature>
<dbReference type="InterPro" id="IPR017860">
    <property type="entry name" value="Peptidase_M22_CS"/>
</dbReference>
<keyword evidence="1 8" id="KW-0963">Cytoplasm</keyword>
<dbReference type="CDD" id="cd24133">
    <property type="entry name" value="ASKHA_NBD_TsaD_bac"/>
    <property type="match status" value="1"/>
</dbReference>
<dbReference type="AlphaFoldDB" id="A0A1F5NQN9"/>
<dbReference type="InterPro" id="IPR017861">
    <property type="entry name" value="KAE1/TsaD"/>
</dbReference>
<dbReference type="InterPro" id="IPR000905">
    <property type="entry name" value="Gcp-like_dom"/>
</dbReference>
<evidence type="ECO:0000256" key="1">
    <source>
        <dbReference type="ARBA" id="ARBA00022490"/>
    </source>
</evidence>
<evidence type="ECO:0000313" key="10">
    <source>
        <dbReference type="EMBL" id="OGE80001.1"/>
    </source>
</evidence>
<dbReference type="FunFam" id="3.30.420.40:FF:000012">
    <property type="entry name" value="tRNA N6-adenosine threonylcarbamoyltransferase"/>
    <property type="match status" value="1"/>
</dbReference>
<evidence type="ECO:0000256" key="2">
    <source>
        <dbReference type="ARBA" id="ARBA00022679"/>
    </source>
</evidence>
<evidence type="ECO:0000256" key="3">
    <source>
        <dbReference type="ARBA" id="ARBA00022694"/>
    </source>
</evidence>
<dbReference type="GO" id="GO:0002949">
    <property type="term" value="P:tRNA threonylcarbamoyladenosine modification"/>
    <property type="evidence" value="ECO:0007669"/>
    <property type="project" value="UniProtKB-UniRule"/>
</dbReference>
<feature type="binding site" evidence="8">
    <location>
        <position position="299"/>
    </location>
    <ligand>
        <name>substrate</name>
    </ligand>
</feature>
<dbReference type="SUPFAM" id="SSF53067">
    <property type="entry name" value="Actin-like ATPase domain"/>
    <property type="match status" value="2"/>
</dbReference>
<dbReference type="PRINTS" id="PR00789">
    <property type="entry name" value="OSIALOPTASE"/>
</dbReference>
<feature type="domain" description="Gcp-like" evidence="9">
    <location>
        <begin position="152"/>
        <end position="333"/>
    </location>
</feature>
<dbReference type="GO" id="GO:0005737">
    <property type="term" value="C:cytoplasm"/>
    <property type="evidence" value="ECO:0007669"/>
    <property type="project" value="UniProtKB-SubCell"/>
</dbReference>
<dbReference type="PANTHER" id="PTHR11735">
    <property type="entry name" value="TRNA N6-ADENOSINE THREONYLCARBAMOYLTRANSFERASE"/>
    <property type="match status" value="1"/>
</dbReference>
<comment type="subcellular location">
    <subcellularLocation>
        <location evidence="8">Cytoplasm</location>
    </subcellularLocation>
</comment>
<accession>A0A1F5NQN9</accession>
<feature type="binding site" evidence="8">
    <location>
        <position position="193"/>
    </location>
    <ligand>
        <name>substrate</name>
    </ligand>
</feature>
<dbReference type="FunFam" id="3.30.420.40:FF:000040">
    <property type="entry name" value="tRNA N6-adenosine threonylcarbamoyltransferase"/>
    <property type="match status" value="1"/>
</dbReference>
<dbReference type="EMBL" id="MFEJ01000023">
    <property type="protein sequence ID" value="OGE80001.1"/>
    <property type="molecule type" value="Genomic_DNA"/>
</dbReference>
<evidence type="ECO:0000256" key="5">
    <source>
        <dbReference type="ARBA" id="ARBA00023004"/>
    </source>
</evidence>
<dbReference type="HAMAP" id="MF_01445">
    <property type="entry name" value="TsaD"/>
    <property type="match status" value="1"/>
</dbReference>